<proteinExistence type="predicted"/>
<keyword evidence="1 2" id="KW-0732">Signal</keyword>
<dbReference type="AlphaFoldDB" id="A0A4R6YV96"/>
<dbReference type="RefSeq" id="WP_133819406.1">
    <property type="nucleotide sequence ID" value="NZ_SNZH01000008.1"/>
</dbReference>
<dbReference type="Pfam" id="PF03067">
    <property type="entry name" value="LPMO_10"/>
    <property type="match status" value="1"/>
</dbReference>
<dbReference type="Gene3D" id="2.70.50.50">
    <property type="entry name" value="chitin-binding protein cbp21"/>
    <property type="match status" value="1"/>
</dbReference>
<dbReference type="SUPFAM" id="SSF81296">
    <property type="entry name" value="E set domains"/>
    <property type="match status" value="1"/>
</dbReference>
<feature type="signal peptide" evidence="2">
    <location>
        <begin position="1"/>
        <end position="24"/>
    </location>
</feature>
<name>A0A4R6YV96_9GAMM</name>
<dbReference type="CDD" id="cd21177">
    <property type="entry name" value="LPMO_AA10"/>
    <property type="match status" value="1"/>
</dbReference>
<evidence type="ECO:0000313" key="5">
    <source>
        <dbReference type="Proteomes" id="UP000295293"/>
    </source>
</evidence>
<organism evidence="4 5">
    <name type="scientific">Tahibacter aquaticus</name>
    <dbReference type="NCBI Taxonomy" id="520092"/>
    <lineage>
        <taxon>Bacteria</taxon>
        <taxon>Pseudomonadati</taxon>
        <taxon>Pseudomonadota</taxon>
        <taxon>Gammaproteobacteria</taxon>
        <taxon>Lysobacterales</taxon>
        <taxon>Rhodanobacteraceae</taxon>
        <taxon>Tahibacter</taxon>
    </lineage>
</organism>
<dbReference type="EMBL" id="SNZH01000008">
    <property type="protein sequence ID" value="TDR42587.1"/>
    <property type="molecule type" value="Genomic_DNA"/>
</dbReference>
<dbReference type="OrthoDB" id="3675244at2"/>
<sequence>MMTKFLFIAALGAAATFTAQTARAHGSMTTPPSRIYYCYLNGAENPTDPACQALRQHSGTAPFYDWMSIAQGQANGNHQAVVPDGTLCSGNQPVFAGLDLPRSDWHATPIAAGPDGSYEFIFRGTAPHATREWIFYVSRDSYSPAQSLHWSDLDEFCRLGNVALDEGNYHLRCTLPSLRGKRTIYSVWQRADSPEAFYTCIDVDFGNGGDAIFASGFQAVSP</sequence>
<evidence type="ECO:0000256" key="2">
    <source>
        <dbReference type="SAM" id="SignalP"/>
    </source>
</evidence>
<dbReference type="InterPro" id="IPR051024">
    <property type="entry name" value="GlcNAc_Chitin_IntDeg"/>
</dbReference>
<dbReference type="PANTHER" id="PTHR34823">
    <property type="entry name" value="GLCNAC-BINDING PROTEIN A"/>
    <property type="match status" value="1"/>
</dbReference>
<dbReference type="InterPro" id="IPR004302">
    <property type="entry name" value="Cellulose/chitin-bd_N"/>
</dbReference>
<evidence type="ECO:0000313" key="4">
    <source>
        <dbReference type="EMBL" id="TDR42587.1"/>
    </source>
</evidence>
<reference evidence="4 5" key="1">
    <citation type="submission" date="2019-03" db="EMBL/GenBank/DDBJ databases">
        <title>Genomic Encyclopedia of Type Strains, Phase IV (KMG-IV): sequencing the most valuable type-strain genomes for metagenomic binning, comparative biology and taxonomic classification.</title>
        <authorList>
            <person name="Goeker M."/>
        </authorList>
    </citation>
    <scope>NUCLEOTIDE SEQUENCE [LARGE SCALE GENOMIC DNA]</scope>
    <source>
        <strain evidence="4 5">DSM 21667</strain>
    </source>
</reference>
<dbReference type="PANTHER" id="PTHR34823:SF1">
    <property type="entry name" value="CHITIN-BINDING TYPE-4 DOMAIN-CONTAINING PROTEIN"/>
    <property type="match status" value="1"/>
</dbReference>
<dbReference type="Proteomes" id="UP000295293">
    <property type="component" value="Unassembled WGS sequence"/>
</dbReference>
<comment type="caution">
    <text evidence="4">The sequence shown here is derived from an EMBL/GenBank/DDBJ whole genome shotgun (WGS) entry which is preliminary data.</text>
</comment>
<gene>
    <name evidence="4" type="ORF">DFR29_108174</name>
</gene>
<dbReference type="InterPro" id="IPR014756">
    <property type="entry name" value="Ig_E-set"/>
</dbReference>
<keyword evidence="5" id="KW-1185">Reference proteome</keyword>
<accession>A0A4R6YV96</accession>
<evidence type="ECO:0000256" key="1">
    <source>
        <dbReference type="ARBA" id="ARBA00022729"/>
    </source>
</evidence>
<evidence type="ECO:0000259" key="3">
    <source>
        <dbReference type="Pfam" id="PF03067"/>
    </source>
</evidence>
<feature type="domain" description="Chitin-binding type-4" evidence="3">
    <location>
        <begin position="25"/>
        <end position="203"/>
    </location>
</feature>
<feature type="chain" id="PRO_5020986707" evidence="2">
    <location>
        <begin position="25"/>
        <end position="222"/>
    </location>
</feature>
<protein>
    <submittedName>
        <fullName evidence="4">Chitin binding protein</fullName>
    </submittedName>
</protein>